<dbReference type="AlphaFoldDB" id="A0A1V9ZF26"/>
<dbReference type="Proteomes" id="UP000243579">
    <property type="component" value="Unassembled WGS sequence"/>
</dbReference>
<proteinExistence type="predicted"/>
<keyword evidence="1" id="KW-0479">Metal-binding</keyword>
<keyword evidence="1" id="KW-0862">Zinc</keyword>
<dbReference type="PROSITE" id="PS50089">
    <property type="entry name" value="ZF_RING_2"/>
    <property type="match status" value="1"/>
</dbReference>
<evidence type="ECO:0000313" key="3">
    <source>
        <dbReference type="EMBL" id="OQR96598.1"/>
    </source>
</evidence>
<protein>
    <recommendedName>
        <fullName evidence="2">RING-type domain-containing protein</fullName>
    </recommendedName>
</protein>
<dbReference type="GO" id="GO:0008270">
    <property type="term" value="F:zinc ion binding"/>
    <property type="evidence" value="ECO:0007669"/>
    <property type="project" value="UniProtKB-KW"/>
</dbReference>
<accession>A0A1V9ZF26</accession>
<dbReference type="SUPFAM" id="SSF57850">
    <property type="entry name" value="RING/U-box"/>
    <property type="match status" value="1"/>
</dbReference>
<gene>
    <name evidence="3" type="ORF">ACHHYP_14621</name>
</gene>
<feature type="domain" description="RING-type" evidence="2">
    <location>
        <begin position="45"/>
        <end position="99"/>
    </location>
</feature>
<dbReference type="OrthoDB" id="10009520at2759"/>
<evidence type="ECO:0000313" key="4">
    <source>
        <dbReference type="Proteomes" id="UP000243579"/>
    </source>
</evidence>
<evidence type="ECO:0000256" key="1">
    <source>
        <dbReference type="PROSITE-ProRule" id="PRU00175"/>
    </source>
</evidence>
<name>A0A1V9ZF26_ACHHY</name>
<dbReference type="EMBL" id="JNBR01000138">
    <property type="protein sequence ID" value="OQR96598.1"/>
    <property type="molecule type" value="Genomic_DNA"/>
</dbReference>
<sequence length="481" mass="51995">MEAAPLRNQFVGKDLHVDCASPTRTEDCEDAPATPSSSIADMIVCSVCMDDIDSDLVAARICGPDCPAQLCVECVVRFLDIHATNALHGVLTKLSCPICIMPVGVPRFRALLKPWIDPCPTVDVVSSQLSDIPANDGAVSTEEASDAHAATGESTCASNEVVPAPPLVPEVHTTSMRNSLDTYESKVRGACEMKCPSCHTNHCQLPPPNPTAELALSAEWSTALLTARSHLEAFAAHTMSATDLVAFVDATFGDAKADVFEHLLQRLEDVERQGTLFLRLARRQPFLRTRCCNAAVCFNCQVSGHHAGQPCATGALGSVHGIADCPTCGVQLVKGDGCDSVNCFCGAAFGWTTNLHNSKMRRLIAPHMAAFCRLAGRFRRARTMRRFRSAVLTSLVATVSQSRVAWAAATLAAHPETTVALRTVVARAAQVARLRIVVEDELPAAAHKMTMTWFWRLYWEAHPEEKAALEEEAQSLFCMDL</sequence>
<organism evidence="3 4">
    <name type="scientific">Achlya hypogyna</name>
    <name type="common">Oomycete</name>
    <name type="synonym">Protoachlya hypogyna</name>
    <dbReference type="NCBI Taxonomy" id="1202772"/>
    <lineage>
        <taxon>Eukaryota</taxon>
        <taxon>Sar</taxon>
        <taxon>Stramenopiles</taxon>
        <taxon>Oomycota</taxon>
        <taxon>Saprolegniomycetes</taxon>
        <taxon>Saprolegniales</taxon>
        <taxon>Achlyaceae</taxon>
        <taxon>Achlya</taxon>
    </lineage>
</organism>
<reference evidence="3 4" key="1">
    <citation type="journal article" date="2014" name="Genome Biol. Evol.">
        <title>The secreted proteins of Achlya hypogyna and Thraustotheca clavata identify the ancestral oomycete secretome and reveal gene acquisitions by horizontal gene transfer.</title>
        <authorList>
            <person name="Misner I."/>
            <person name="Blouin N."/>
            <person name="Leonard G."/>
            <person name="Richards T.A."/>
            <person name="Lane C.E."/>
        </authorList>
    </citation>
    <scope>NUCLEOTIDE SEQUENCE [LARGE SCALE GENOMIC DNA]</scope>
    <source>
        <strain evidence="3 4">ATCC 48635</strain>
    </source>
</reference>
<dbReference type="InterPro" id="IPR001841">
    <property type="entry name" value="Znf_RING"/>
</dbReference>
<comment type="caution">
    <text evidence="3">The sequence shown here is derived from an EMBL/GenBank/DDBJ whole genome shotgun (WGS) entry which is preliminary data.</text>
</comment>
<keyword evidence="4" id="KW-1185">Reference proteome</keyword>
<keyword evidence="1" id="KW-0863">Zinc-finger</keyword>
<evidence type="ECO:0000259" key="2">
    <source>
        <dbReference type="PROSITE" id="PS50089"/>
    </source>
</evidence>